<evidence type="ECO:0000256" key="16">
    <source>
        <dbReference type="PIRSR" id="PIRSR605478-4"/>
    </source>
</evidence>
<dbReference type="InterPro" id="IPR005478">
    <property type="entry name" value="Transketolase_bac-like"/>
</dbReference>
<feature type="binding site" evidence="14">
    <location>
        <position position="26"/>
    </location>
    <ligand>
        <name>substrate</name>
    </ligand>
</feature>
<evidence type="ECO:0000256" key="7">
    <source>
        <dbReference type="ARBA" id="ARBA00022723"/>
    </source>
</evidence>
<dbReference type="PANTHER" id="PTHR43522">
    <property type="entry name" value="TRANSKETOLASE"/>
    <property type="match status" value="1"/>
</dbReference>
<feature type="site" description="Important for catalytic activity" evidence="17">
    <location>
        <position position="26"/>
    </location>
</feature>
<evidence type="ECO:0000256" key="17">
    <source>
        <dbReference type="PIRSR" id="PIRSR605478-5"/>
    </source>
</evidence>
<dbReference type="EMBL" id="JARVQW010000003">
    <property type="protein sequence ID" value="MDH2305443.1"/>
    <property type="molecule type" value="Genomic_DNA"/>
</dbReference>
<feature type="binding site" evidence="14">
    <location>
        <position position="261"/>
    </location>
    <ligand>
        <name>substrate</name>
    </ligand>
</feature>
<dbReference type="Pfam" id="PF22613">
    <property type="entry name" value="Transketolase_C_1"/>
    <property type="match status" value="1"/>
</dbReference>
<feature type="binding site" evidence="16">
    <location>
        <position position="155"/>
    </location>
    <ligand>
        <name>Mg(2+)</name>
        <dbReference type="ChEBI" id="CHEBI:18420"/>
    </ligand>
</feature>
<feature type="binding site" evidence="15">
    <location>
        <position position="66"/>
    </location>
    <ligand>
        <name>thiamine diphosphate</name>
        <dbReference type="ChEBI" id="CHEBI:58937"/>
    </ligand>
</feature>
<comment type="cofactor">
    <cofactor evidence="2">
        <name>Co(2+)</name>
        <dbReference type="ChEBI" id="CHEBI:48828"/>
    </cofactor>
</comment>
<reference evidence="20" key="2">
    <citation type="submission" date="2023-10" db="EMBL/GenBank/DDBJ databases">
        <title>Analysis of Resistance Genes of Carbapenem-resistant Providencia rettgeri.</title>
        <authorList>
            <person name="Liu M."/>
        </authorList>
    </citation>
    <scope>NUCLEOTIDE SEQUENCE</scope>
    <source>
        <strain evidence="20">QITACRE101</strain>
    </source>
</reference>
<feature type="binding site" evidence="14">
    <location>
        <position position="358"/>
    </location>
    <ligand>
        <name>substrate</name>
    </ligand>
</feature>
<dbReference type="InterPro" id="IPR005474">
    <property type="entry name" value="Transketolase_N"/>
</dbReference>
<dbReference type="InterPro" id="IPR055152">
    <property type="entry name" value="Transketolase-like_C_2"/>
</dbReference>
<dbReference type="CDD" id="cd07033">
    <property type="entry name" value="TPP_PYR_DXS_TK_like"/>
    <property type="match status" value="1"/>
</dbReference>
<feature type="binding site" evidence="15">
    <location>
        <begin position="114"/>
        <end position="116"/>
    </location>
    <ligand>
        <name>thiamine diphosphate</name>
        <dbReference type="ChEBI" id="CHEBI:58937"/>
    </ligand>
</feature>
<feature type="binding site" evidence="16">
    <location>
        <position position="185"/>
    </location>
    <ligand>
        <name>Mg(2+)</name>
        <dbReference type="ChEBI" id="CHEBI:18420"/>
    </ligand>
</feature>
<dbReference type="InterPro" id="IPR005475">
    <property type="entry name" value="Transketolase-like_Pyr-bd"/>
</dbReference>
<evidence type="ECO:0000256" key="9">
    <source>
        <dbReference type="ARBA" id="ARBA00022842"/>
    </source>
</evidence>
<comment type="subunit">
    <text evidence="4 18">Homodimer.</text>
</comment>
<dbReference type="FunFam" id="3.40.50.920:FF:000003">
    <property type="entry name" value="Transketolase"/>
    <property type="match status" value="1"/>
</dbReference>
<comment type="cofactor">
    <cofactor evidence="18">
        <name>Mg(2+)</name>
        <dbReference type="ChEBI" id="CHEBI:18420"/>
    </cofactor>
    <cofactor evidence="18">
        <name>Ca(2+)</name>
        <dbReference type="ChEBI" id="CHEBI:29108"/>
    </cofactor>
    <cofactor evidence="18">
        <name>Mn(2+)</name>
        <dbReference type="ChEBI" id="CHEBI:29035"/>
    </cofactor>
    <cofactor evidence="18">
        <name>Co(2+)</name>
        <dbReference type="ChEBI" id="CHEBI:48828"/>
    </cofactor>
    <text evidence="18">Binds 1 Mg(2+) ion per subunit. Can also utilize other divalent metal cations, such as Ca(2+), Mn(2+) and Co(2+).</text>
</comment>
<name>A0AB35L8M9_PRORE</name>
<dbReference type="PANTHER" id="PTHR43522:SF2">
    <property type="entry name" value="TRANSKETOLASE 1-RELATED"/>
    <property type="match status" value="1"/>
</dbReference>
<evidence type="ECO:0000256" key="13">
    <source>
        <dbReference type="PIRSR" id="PIRSR605478-1"/>
    </source>
</evidence>
<organism evidence="20 21">
    <name type="scientific">Providencia rettgeri</name>
    <dbReference type="NCBI Taxonomy" id="587"/>
    <lineage>
        <taxon>Bacteria</taxon>
        <taxon>Pseudomonadati</taxon>
        <taxon>Pseudomonadota</taxon>
        <taxon>Gammaproteobacteria</taxon>
        <taxon>Enterobacterales</taxon>
        <taxon>Morganellaceae</taxon>
        <taxon>Providencia</taxon>
    </lineage>
</organism>
<keyword evidence="9 16" id="KW-0460">Magnesium</keyword>
<dbReference type="SMART" id="SM00861">
    <property type="entry name" value="Transket_pyr"/>
    <property type="match status" value="1"/>
</dbReference>
<keyword evidence="6 18" id="KW-0808">Transferase</keyword>
<feature type="binding site" evidence="14">
    <location>
        <position position="469"/>
    </location>
    <ligand>
        <name>substrate</name>
    </ligand>
</feature>
<dbReference type="Pfam" id="PF00456">
    <property type="entry name" value="Transketolase_N"/>
    <property type="match status" value="1"/>
</dbReference>
<feature type="binding site" evidence="15">
    <location>
        <position position="185"/>
    </location>
    <ligand>
        <name>thiamine diphosphate</name>
        <dbReference type="ChEBI" id="CHEBI:58937"/>
    </ligand>
</feature>
<keyword evidence="8 18" id="KW-0106">Calcium</keyword>
<feature type="domain" description="Transketolase-like pyrimidine-binding" evidence="19">
    <location>
        <begin position="355"/>
        <end position="526"/>
    </location>
</feature>
<evidence type="ECO:0000256" key="14">
    <source>
        <dbReference type="PIRSR" id="PIRSR605478-2"/>
    </source>
</evidence>
<keyword evidence="7 16" id="KW-0479">Metal-binding</keyword>
<comment type="cofactor">
    <cofactor evidence="15">
        <name>thiamine diphosphate</name>
        <dbReference type="ChEBI" id="CHEBI:58937"/>
    </cofactor>
    <text evidence="15">Binds 1 thiamine pyrophosphate per subunit. During the reaction, the substrate forms a covalent intermediate with the cofactor.</text>
</comment>
<feature type="binding site" evidence="15">
    <location>
        <position position="261"/>
    </location>
    <ligand>
        <name>thiamine diphosphate</name>
        <dbReference type="ChEBI" id="CHEBI:58937"/>
    </ligand>
</feature>
<gene>
    <name evidence="20" type="primary">tkt</name>
    <name evidence="20" type="ORF">QDQ51_08450</name>
</gene>
<dbReference type="RefSeq" id="WP_209102235.1">
    <property type="nucleotide sequence ID" value="NZ_ABFDCG020000046.1"/>
</dbReference>
<dbReference type="FunFam" id="3.40.50.970:FF:000003">
    <property type="entry name" value="Transketolase"/>
    <property type="match status" value="1"/>
</dbReference>
<evidence type="ECO:0000256" key="8">
    <source>
        <dbReference type="ARBA" id="ARBA00022837"/>
    </source>
</evidence>
<dbReference type="NCBIfam" id="TIGR00232">
    <property type="entry name" value="tktlase_bact"/>
    <property type="match status" value="1"/>
</dbReference>
<evidence type="ECO:0000256" key="4">
    <source>
        <dbReference type="ARBA" id="ARBA00011738"/>
    </source>
</evidence>
<feature type="binding site" evidence="15">
    <location>
        <position position="437"/>
    </location>
    <ligand>
        <name>thiamine diphosphate</name>
        <dbReference type="ChEBI" id="CHEBI:58937"/>
    </ligand>
</feature>
<sequence length="664" mass="72376">MTTRKTLANAIRFLSMDAVQKAKSGHPGAPMGMADIAEVLWRDHMNHNPADPHWADRDRFVLSNGHGSMLIYSLLHLTGYDLPIEELKNFRQLHSKTPGHPEYGYTPGVETTTGPLGQGIANAVGFAIAERTLAAQFNRPGHDVVDHHTYVFMGDGCMMEGISHEACSLAGTLKLNKLIAFYDDNGISIDGEVEGWFTDDTAARFESYGWHVIRDIDGHDASQINAAVNEAKNQTDKPTLIMCKTIIGFGSPNKAGSESVHGAPLGDAEIAATREALGWSYGPFEIPKDIYEAWDARTAGKEKQSAWDKKFAAYSAQFPELAAEFTRRMNGELPANFDADAKQFVENLQQNPANIASRKASQNALEAFGKVLPEFMGGSADLAPSNLTMWSGSKALNVDPAGNYIHYGVREFGMSAIMNGIALHGGFIPYGATFLMFVEYARNAVRMAALMKVRSIFVYTHDSIGLGEDGPTHQPVEQLASLRVTPNVSTWRPCDQVESAVAWKYAIERKDGPSALIFSRQNLEQQPRSAEQLANIEKGAYILKDCAGTPELIFIATGSEVELAVKAADQLTLEGRKVRVVSMPSTDAFDKQDAAYREAVLPANVTARVAIEAGIADYWFKYTGLNGAIIGMHTFGESAPAEVLFKEFGITVEKAVEAAKSLLK</sequence>
<dbReference type="PROSITE" id="PS00802">
    <property type="entry name" value="TRANSKETOLASE_2"/>
    <property type="match status" value="1"/>
</dbReference>
<feature type="binding site" evidence="14">
    <location>
        <position position="385"/>
    </location>
    <ligand>
        <name>substrate</name>
    </ligand>
</feature>
<evidence type="ECO:0000256" key="1">
    <source>
        <dbReference type="ARBA" id="ARBA00001913"/>
    </source>
</evidence>
<dbReference type="GO" id="GO:0009052">
    <property type="term" value="P:pentose-phosphate shunt, non-oxidative branch"/>
    <property type="evidence" value="ECO:0007669"/>
    <property type="project" value="UniProtKB-ARBA"/>
</dbReference>
<evidence type="ECO:0000259" key="19">
    <source>
        <dbReference type="SMART" id="SM00861"/>
    </source>
</evidence>
<evidence type="ECO:0000256" key="11">
    <source>
        <dbReference type="ARBA" id="ARBA00049473"/>
    </source>
</evidence>
<dbReference type="InterPro" id="IPR029061">
    <property type="entry name" value="THDP-binding"/>
</dbReference>
<dbReference type="InterPro" id="IPR009014">
    <property type="entry name" value="Transketo_C/PFOR_II"/>
</dbReference>
<dbReference type="Pfam" id="PF02779">
    <property type="entry name" value="Transket_pyr"/>
    <property type="match status" value="1"/>
</dbReference>
<keyword evidence="10 15" id="KW-0786">Thiamine pyrophosphate</keyword>
<comment type="catalytic activity">
    <reaction evidence="11 18">
        <text>D-sedoheptulose 7-phosphate + D-glyceraldehyde 3-phosphate = aldehydo-D-ribose 5-phosphate + D-xylulose 5-phosphate</text>
        <dbReference type="Rhea" id="RHEA:10508"/>
        <dbReference type="ChEBI" id="CHEBI:57483"/>
        <dbReference type="ChEBI" id="CHEBI:57737"/>
        <dbReference type="ChEBI" id="CHEBI:58273"/>
        <dbReference type="ChEBI" id="CHEBI:59776"/>
        <dbReference type="EC" id="2.2.1.1"/>
    </reaction>
</comment>
<dbReference type="Gene3D" id="3.40.50.970">
    <property type="match status" value="2"/>
</dbReference>
<dbReference type="SUPFAM" id="SSF52518">
    <property type="entry name" value="Thiamin diphosphate-binding fold (THDP-binding)"/>
    <property type="match status" value="2"/>
</dbReference>
<evidence type="ECO:0000256" key="2">
    <source>
        <dbReference type="ARBA" id="ARBA00001941"/>
    </source>
</evidence>
<dbReference type="FunFam" id="3.40.50.970:FF:000004">
    <property type="entry name" value="Transketolase"/>
    <property type="match status" value="1"/>
</dbReference>
<evidence type="ECO:0000256" key="10">
    <source>
        <dbReference type="ARBA" id="ARBA00023052"/>
    </source>
</evidence>
<comment type="caution">
    <text evidence="20">The sequence shown here is derived from an EMBL/GenBank/DDBJ whole genome shotgun (WGS) entry which is preliminary data.</text>
</comment>
<evidence type="ECO:0000256" key="12">
    <source>
        <dbReference type="NCBIfam" id="TIGR00232"/>
    </source>
</evidence>
<feature type="active site" description="Proton donor" evidence="13">
    <location>
        <position position="411"/>
    </location>
</feature>
<evidence type="ECO:0000313" key="20">
    <source>
        <dbReference type="EMBL" id="MDH2305443.1"/>
    </source>
</evidence>
<proteinExistence type="inferred from homology"/>
<dbReference type="CDD" id="cd02012">
    <property type="entry name" value="TPP_TK"/>
    <property type="match status" value="1"/>
</dbReference>
<protein>
    <recommendedName>
        <fullName evidence="5 12">Transketolase</fullName>
        <ecNumber evidence="5 12">2.2.1.1</ecNumber>
    </recommendedName>
</protein>
<dbReference type="InterPro" id="IPR033247">
    <property type="entry name" value="Transketolase_fam"/>
</dbReference>
<evidence type="ECO:0000256" key="3">
    <source>
        <dbReference type="ARBA" id="ARBA00007131"/>
    </source>
</evidence>
<dbReference type="GO" id="GO:0005829">
    <property type="term" value="C:cytosol"/>
    <property type="evidence" value="ECO:0007669"/>
    <property type="project" value="TreeGrafter"/>
</dbReference>
<dbReference type="InterPro" id="IPR049557">
    <property type="entry name" value="Transketolase_CS"/>
</dbReference>
<evidence type="ECO:0000256" key="15">
    <source>
        <dbReference type="PIRSR" id="PIRSR605478-3"/>
    </source>
</evidence>
<feature type="binding site" evidence="14">
    <location>
        <position position="520"/>
    </location>
    <ligand>
        <name>substrate</name>
    </ligand>
</feature>
<feature type="binding site" evidence="15">
    <location>
        <position position="156"/>
    </location>
    <ligand>
        <name>thiamine diphosphate</name>
        <dbReference type="ChEBI" id="CHEBI:58937"/>
    </ligand>
</feature>
<comment type="function">
    <text evidence="18">Catalyzes the transfer of a two-carbon ketol group from a ketose donor to an aldose acceptor, via a covalent intermediate with the cofactor thiamine pyrophosphate.</text>
</comment>
<evidence type="ECO:0000313" key="21">
    <source>
        <dbReference type="Proteomes" id="UP001162044"/>
    </source>
</evidence>
<dbReference type="GO" id="GO:0004802">
    <property type="term" value="F:transketolase activity"/>
    <property type="evidence" value="ECO:0007669"/>
    <property type="project" value="UniProtKB-UniRule"/>
</dbReference>
<comment type="cofactor">
    <cofactor evidence="1">
        <name>Ca(2+)</name>
        <dbReference type="ChEBI" id="CHEBI:29108"/>
    </cofactor>
</comment>
<accession>A0AB35L8M9</accession>
<comment type="cofactor">
    <cofactor evidence="16">
        <name>Mg(2+)</name>
        <dbReference type="ChEBI" id="CHEBI:18420"/>
    </cofactor>
    <text evidence="16">Binds 1 Mg(2+) ion per subunit. Can also utilize other divalent metal cations, such as Ca(2+), Mn(2+) and Co(2+).</text>
</comment>
<evidence type="ECO:0000256" key="6">
    <source>
        <dbReference type="ARBA" id="ARBA00022679"/>
    </source>
</evidence>
<reference evidence="20" key="1">
    <citation type="submission" date="2023-04" db="EMBL/GenBank/DDBJ databases">
        <authorList>
            <person name="Li W."/>
        </authorList>
    </citation>
    <scope>NUCLEOTIDE SEQUENCE</scope>
    <source>
        <strain evidence="20">QITACRE101</strain>
    </source>
</reference>
<feature type="binding site" evidence="14">
    <location>
        <position position="461"/>
    </location>
    <ligand>
        <name>substrate</name>
    </ligand>
</feature>
<dbReference type="InterPro" id="IPR020826">
    <property type="entry name" value="Transketolase_BS"/>
</dbReference>
<dbReference type="SUPFAM" id="SSF52922">
    <property type="entry name" value="TK C-terminal domain-like"/>
    <property type="match status" value="1"/>
</dbReference>
<dbReference type="GO" id="GO:0046872">
    <property type="term" value="F:metal ion binding"/>
    <property type="evidence" value="ECO:0007669"/>
    <property type="project" value="UniProtKB-KW"/>
</dbReference>
<evidence type="ECO:0000256" key="18">
    <source>
        <dbReference type="RuleBase" id="RU004996"/>
    </source>
</evidence>
<dbReference type="Gene3D" id="3.40.50.920">
    <property type="match status" value="1"/>
</dbReference>
<dbReference type="AlphaFoldDB" id="A0AB35L8M9"/>
<feature type="binding site" evidence="14">
    <location>
        <position position="473"/>
    </location>
    <ligand>
        <name>substrate</name>
    </ligand>
</feature>
<dbReference type="Proteomes" id="UP001162044">
    <property type="component" value="Unassembled WGS sequence"/>
</dbReference>
<dbReference type="PROSITE" id="PS00801">
    <property type="entry name" value="TRANSKETOLASE_1"/>
    <property type="match status" value="1"/>
</dbReference>
<comment type="similarity">
    <text evidence="3 18">Belongs to the transketolase family.</text>
</comment>
<evidence type="ECO:0000256" key="5">
    <source>
        <dbReference type="ARBA" id="ARBA00013152"/>
    </source>
</evidence>
<dbReference type="EC" id="2.2.1.1" evidence="5 12"/>
<feature type="site" description="Important for catalytic activity" evidence="17">
    <location>
        <position position="261"/>
    </location>
</feature>
<feature type="binding site" evidence="16">
    <location>
        <position position="187"/>
    </location>
    <ligand>
        <name>Mg(2+)</name>
        <dbReference type="ChEBI" id="CHEBI:18420"/>
    </ligand>
</feature>